<name>D8PQ14_SCHCM</name>
<feature type="non-terminal residue" evidence="2">
    <location>
        <position position="1"/>
    </location>
</feature>
<reference evidence="2 3" key="1">
    <citation type="journal article" date="2010" name="Nat. Biotechnol.">
        <title>Genome sequence of the model mushroom Schizophyllum commune.</title>
        <authorList>
            <person name="Ohm R.A."/>
            <person name="de Jong J.F."/>
            <person name="Lugones L.G."/>
            <person name="Aerts A."/>
            <person name="Kothe E."/>
            <person name="Stajich J.E."/>
            <person name="de Vries R.P."/>
            <person name="Record E."/>
            <person name="Levasseur A."/>
            <person name="Baker S.E."/>
            <person name="Bartholomew K.A."/>
            <person name="Coutinho P.M."/>
            <person name="Erdmann S."/>
            <person name="Fowler T.J."/>
            <person name="Gathman A.C."/>
            <person name="Lombard V."/>
            <person name="Henrissat B."/>
            <person name="Knabe N."/>
            <person name="Kuees U."/>
            <person name="Lilly W.W."/>
            <person name="Lindquist E."/>
            <person name="Lucas S."/>
            <person name="Magnuson J.K."/>
            <person name="Piumi F."/>
            <person name="Raudaskoski M."/>
            <person name="Salamov A."/>
            <person name="Schmutz J."/>
            <person name="Schwarze F.W.M.R."/>
            <person name="vanKuyk P.A."/>
            <person name="Horton J.S."/>
            <person name="Grigoriev I.V."/>
            <person name="Woesten H.A.B."/>
        </authorList>
    </citation>
    <scope>NUCLEOTIDE SEQUENCE [LARGE SCALE GENOMIC DNA]</scope>
    <source>
        <strain evidence="3">H4-8 / FGSC 9210</strain>
    </source>
</reference>
<dbReference type="OMA" id="RVGCLCG"/>
<dbReference type="Proteomes" id="UP000007431">
    <property type="component" value="Unassembled WGS sequence"/>
</dbReference>
<evidence type="ECO:0000313" key="3">
    <source>
        <dbReference type="Proteomes" id="UP000007431"/>
    </source>
</evidence>
<dbReference type="VEuPathDB" id="FungiDB:SCHCODRAFT_02622075"/>
<feature type="domain" description="RapZ C-terminal" evidence="1">
    <location>
        <begin position="2"/>
        <end position="140"/>
    </location>
</feature>
<sequence>LRLITYGFERGRPDITPALTFDIRDLPNPPKPVREAHLGTSEVMQEWFFADDGVRLRFKEVLHEVLDAVGRFCEEHRDEGRSDNERVHDDAAARHTLTIAVCCRKGKHRSVAFVERLARELRKTLAHDVWRVEVSHRDVHLPKS</sequence>
<dbReference type="eggNOG" id="ENOG502SCS0">
    <property type="taxonomic scope" value="Eukaryota"/>
</dbReference>
<dbReference type="InterPro" id="IPR005337">
    <property type="entry name" value="RapZ-like"/>
</dbReference>
<proteinExistence type="predicted"/>
<dbReference type="AlphaFoldDB" id="D8PQ14"/>
<dbReference type="InParanoid" id="D8PQ14"/>
<accession>D8PQ14</accession>
<dbReference type="EMBL" id="GL377302">
    <property type="protein sequence ID" value="EFJ03033.1"/>
    <property type="molecule type" value="Genomic_DNA"/>
</dbReference>
<evidence type="ECO:0000259" key="1">
    <source>
        <dbReference type="Pfam" id="PF22740"/>
    </source>
</evidence>
<evidence type="ECO:0000313" key="2">
    <source>
        <dbReference type="EMBL" id="EFJ03033.1"/>
    </source>
</evidence>
<feature type="non-terminal residue" evidence="2">
    <location>
        <position position="144"/>
    </location>
</feature>
<organism evidence="3">
    <name type="scientific">Schizophyllum commune (strain H4-8 / FGSC 9210)</name>
    <name type="common">Split gill fungus</name>
    <dbReference type="NCBI Taxonomy" id="578458"/>
    <lineage>
        <taxon>Eukaryota</taxon>
        <taxon>Fungi</taxon>
        <taxon>Dikarya</taxon>
        <taxon>Basidiomycota</taxon>
        <taxon>Agaricomycotina</taxon>
        <taxon>Agaricomycetes</taxon>
        <taxon>Agaricomycetidae</taxon>
        <taxon>Agaricales</taxon>
        <taxon>Schizophyllaceae</taxon>
        <taxon>Schizophyllum</taxon>
    </lineage>
</organism>
<gene>
    <name evidence="2" type="ORF">SCHCODRAFT_33074</name>
</gene>
<dbReference type="HOGENOM" id="CLU_119124_0_0_1"/>
<dbReference type="STRING" id="578458.D8PQ14"/>
<dbReference type="PANTHER" id="PTHR30448:SF0">
    <property type="entry name" value="RNASE ADAPTER PROTEIN RAPZ"/>
    <property type="match status" value="1"/>
</dbReference>
<dbReference type="Pfam" id="PF22740">
    <property type="entry name" value="PapZ_C"/>
    <property type="match status" value="1"/>
</dbReference>
<keyword evidence="3" id="KW-1185">Reference proteome</keyword>
<dbReference type="PANTHER" id="PTHR30448">
    <property type="entry name" value="RNASE ADAPTER PROTEIN RAPZ"/>
    <property type="match status" value="1"/>
</dbReference>
<dbReference type="InterPro" id="IPR053931">
    <property type="entry name" value="RapZ_C"/>
</dbReference>
<protein>
    <recommendedName>
        <fullName evidence="1">RapZ C-terminal domain-containing protein</fullName>
    </recommendedName>
</protein>
<dbReference type="GO" id="GO:0005524">
    <property type="term" value="F:ATP binding"/>
    <property type="evidence" value="ECO:0007669"/>
    <property type="project" value="InterPro"/>
</dbReference>